<gene>
    <name evidence="4" type="ORF">PYW07_007582</name>
</gene>
<dbReference type="InterPro" id="IPR029058">
    <property type="entry name" value="AB_hydrolase_fold"/>
</dbReference>
<accession>A0AAD8DU15</accession>
<dbReference type="Pfam" id="PF00135">
    <property type="entry name" value="COesterase"/>
    <property type="match status" value="1"/>
</dbReference>
<dbReference type="SUPFAM" id="SSF53474">
    <property type="entry name" value="alpha/beta-Hydrolases"/>
    <property type="match status" value="1"/>
</dbReference>
<evidence type="ECO:0000313" key="4">
    <source>
        <dbReference type="EMBL" id="KAJ8723602.1"/>
    </source>
</evidence>
<dbReference type="PANTHER" id="PTHR11559">
    <property type="entry name" value="CARBOXYLESTERASE"/>
    <property type="match status" value="1"/>
</dbReference>
<dbReference type="InterPro" id="IPR050309">
    <property type="entry name" value="Type-B_Carboxylest/Lipase"/>
</dbReference>
<comment type="caution">
    <text evidence="4">The sequence shown here is derived from an EMBL/GenBank/DDBJ whole genome shotgun (WGS) entry which is preliminary data.</text>
</comment>
<keyword evidence="2" id="KW-0732">Signal</keyword>
<evidence type="ECO:0000259" key="3">
    <source>
        <dbReference type="Pfam" id="PF00135"/>
    </source>
</evidence>
<sequence>MLSFKLVVLLQMMMMTRQNVISITQGKVRGVVRDGFVSYTGIPYANITATMARFKRAGIAPLWSETRNSKSMTCSLVSNAEDCLQLDVHAPSAAGSNWPVLVWVTGGSGPYSPGKIVQEGIIVVIVYHRLGPLGFLCSGDEEIPGNAGVKDVVLALRWVSDNIVAFKGNAAKVVIAGQSFGAAMVEAVLLSPMANGLYHGAILQSGSALCPWSFNYDAEERAKALETITDSSEEDLKTETLLDARIEDLVAQANKLNVPYFPFAMCVENPSKKEERLLFEAPYDLLSSKKGSSVPMMIGYNNNEAYVFVSILREANALRRMSRGASFLLPDDLKFLNERERKQTGRLVEDMYFKKNATMSSLLAYHRDAYFSSHIHRSVRFHSSTSQVFYYQFSYSGDLGVRPEPGMAKRGAAHSDELAYLFSDGTLDGEEANVQRRLVKLWTNFVKHFNPSHDGEVAWEVTRADSFRLLDIGTELVMTDYPHARTQRMWDDIYDKFYYTRNRIGN</sequence>
<dbReference type="Proteomes" id="UP001231518">
    <property type="component" value="Chromosome 20"/>
</dbReference>
<dbReference type="EMBL" id="JARGEI010000011">
    <property type="protein sequence ID" value="KAJ8723602.1"/>
    <property type="molecule type" value="Genomic_DNA"/>
</dbReference>
<feature type="domain" description="Carboxylesterase type B" evidence="3">
    <location>
        <begin position="18"/>
        <end position="489"/>
    </location>
</feature>
<evidence type="ECO:0000256" key="2">
    <source>
        <dbReference type="SAM" id="SignalP"/>
    </source>
</evidence>
<keyword evidence="5" id="KW-1185">Reference proteome</keyword>
<protein>
    <recommendedName>
        <fullName evidence="3">Carboxylesterase type B domain-containing protein</fullName>
    </recommendedName>
</protein>
<proteinExistence type="predicted"/>
<name>A0AAD8DU15_MYTSE</name>
<evidence type="ECO:0000256" key="1">
    <source>
        <dbReference type="ARBA" id="ARBA00023180"/>
    </source>
</evidence>
<dbReference type="Gene3D" id="3.40.50.1820">
    <property type="entry name" value="alpha/beta hydrolase"/>
    <property type="match status" value="1"/>
</dbReference>
<feature type="signal peptide" evidence="2">
    <location>
        <begin position="1"/>
        <end position="18"/>
    </location>
</feature>
<keyword evidence="1" id="KW-0325">Glycoprotein</keyword>
<reference evidence="4" key="1">
    <citation type="submission" date="2023-03" db="EMBL/GenBank/DDBJ databases">
        <title>Chromosome-level genomes of two armyworms, Mythimna separata and Mythimna loreyi, provide insights into the biosynthesis and reception of sex pheromones.</title>
        <authorList>
            <person name="Zhao H."/>
        </authorList>
    </citation>
    <scope>NUCLEOTIDE SEQUENCE</scope>
    <source>
        <strain evidence="4">BeijingLab</strain>
        <tissue evidence="4">Pupa</tissue>
    </source>
</reference>
<dbReference type="InterPro" id="IPR002018">
    <property type="entry name" value="CarbesteraseB"/>
</dbReference>
<feature type="chain" id="PRO_5042245958" description="Carboxylesterase type B domain-containing protein" evidence="2">
    <location>
        <begin position="19"/>
        <end position="506"/>
    </location>
</feature>
<organism evidence="4 5">
    <name type="scientific">Mythimna separata</name>
    <name type="common">Oriental armyworm</name>
    <name type="synonym">Pseudaletia separata</name>
    <dbReference type="NCBI Taxonomy" id="271217"/>
    <lineage>
        <taxon>Eukaryota</taxon>
        <taxon>Metazoa</taxon>
        <taxon>Ecdysozoa</taxon>
        <taxon>Arthropoda</taxon>
        <taxon>Hexapoda</taxon>
        <taxon>Insecta</taxon>
        <taxon>Pterygota</taxon>
        <taxon>Neoptera</taxon>
        <taxon>Endopterygota</taxon>
        <taxon>Lepidoptera</taxon>
        <taxon>Glossata</taxon>
        <taxon>Ditrysia</taxon>
        <taxon>Noctuoidea</taxon>
        <taxon>Noctuidae</taxon>
        <taxon>Noctuinae</taxon>
        <taxon>Hadenini</taxon>
        <taxon>Mythimna</taxon>
    </lineage>
</organism>
<evidence type="ECO:0000313" key="5">
    <source>
        <dbReference type="Proteomes" id="UP001231518"/>
    </source>
</evidence>
<dbReference type="AlphaFoldDB" id="A0AAD8DU15"/>